<protein>
    <submittedName>
        <fullName evidence="3">CAP domain-containing protein (inferred by orthology to a human protein)</fullName>
    </submittedName>
</protein>
<dbReference type="PROSITE" id="PS01009">
    <property type="entry name" value="CRISP_1"/>
    <property type="match status" value="1"/>
</dbReference>
<evidence type="ECO:0000259" key="1">
    <source>
        <dbReference type="SMART" id="SM00198"/>
    </source>
</evidence>
<dbReference type="Proteomes" id="UP000035680">
    <property type="component" value="Unassembled WGS sequence"/>
</dbReference>
<dbReference type="Pfam" id="PF00188">
    <property type="entry name" value="CAP"/>
    <property type="match status" value="1"/>
</dbReference>
<organism evidence="2 3">
    <name type="scientific">Strongyloides venezuelensis</name>
    <name type="common">Threadworm</name>
    <dbReference type="NCBI Taxonomy" id="75913"/>
    <lineage>
        <taxon>Eukaryota</taxon>
        <taxon>Metazoa</taxon>
        <taxon>Ecdysozoa</taxon>
        <taxon>Nematoda</taxon>
        <taxon>Chromadorea</taxon>
        <taxon>Rhabditida</taxon>
        <taxon>Tylenchina</taxon>
        <taxon>Panagrolaimomorpha</taxon>
        <taxon>Strongyloidoidea</taxon>
        <taxon>Strongyloididae</taxon>
        <taxon>Strongyloides</taxon>
    </lineage>
</organism>
<evidence type="ECO:0000313" key="2">
    <source>
        <dbReference type="Proteomes" id="UP000035680"/>
    </source>
</evidence>
<feature type="domain" description="SCP" evidence="1">
    <location>
        <begin position="106"/>
        <end position="254"/>
    </location>
</feature>
<proteinExistence type="predicted"/>
<reference evidence="2" key="1">
    <citation type="submission" date="2014-07" db="EMBL/GenBank/DDBJ databases">
        <authorList>
            <person name="Martin A.A"/>
            <person name="De Silva N."/>
        </authorList>
    </citation>
    <scope>NUCLEOTIDE SEQUENCE</scope>
</reference>
<dbReference type="InterPro" id="IPR014044">
    <property type="entry name" value="CAP_dom"/>
</dbReference>
<dbReference type="Gene3D" id="3.40.33.10">
    <property type="entry name" value="CAP"/>
    <property type="match status" value="1"/>
</dbReference>
<dbReference type="SMART" id="SM00198">
    <property type="entry name" value="SCP"/>
    <property type="match status" value="1"/>
</dbReference>
<sequence length="263" mass="31460">MRACKPLLVNWREGIRVKEKIFKSSYKEDGLVEFGRIKCFDNDKGFNYSYLKIPRKCININHRRRVVFERLYLFRKQLLLQNRNSLKKHDILESNLSLRTNFDIEEFKRKFVTKHNLIRINHHVPSLIISRELEEEAQRYAEKLAFMNNGLRHDKNNYNHGENLYYGSFLKLPNEEVLSESILGKFYSEIKYYNYNSFNPQNHHRYGHFTQMIWKSTTEIGVGVGLTRKSIRRGLLKTSIYVVVRYNPEGNILSEDEFKKNVL</sequence>
<dbReference type="InterPro" id="IPR034113">
    <property type="entry name" value="SCP_GAPR1-like"/>
</dbReference>
<dbReference type="PRINTS" id="PR00837">
    <property type="entry name" value="V5TPXLIKE"/>
</dbReference>
<dbReference type="InterPro" id="IPR001283">
    <property type="entry name" value="CRISP-related"/>
</dbReference>
<dbReference type="SUPFAM" id="SSF55797">
    <property type="entry name" value="PR-1-like"/>
    <property type="match status" value="1"/>
</dbReference>
<dbReference type="InterPro" id="IPR035940">
    <property type="entry name" value="CAP_sf"/>
</dbReference>
<dbReference type="GO" id="GO:0005576">
    <property type="term" value="C:extracellular region"/>
    <property type="evidence" value="ECO:0007669"/>
    <property type="project" value="InterPro"/>
</dbReference>
<accession>A0A0K0F9T6</accession>
<dbReference type="WBParaSite" id="SVE_0558800.1">
    <property type="protein sequence ID" value="SVE_0558800.1"/>
    <property type="gene ID" value="SVE_0558800"/>
</dbReference>
<keyword evidence="2" id="KW-1185">Reference proteome</keyword>
<dbReference type="AlphaFoldDB" id="A0A0K0F9T6"/>
<dbReference type="STRING" id="75913.A0A0K0F9T6"/>
<reference evidence="3" key="2">
    <citation type="submission" date="2015-08" db="UniProtKB">
        <authorList>
            <consortium name="WormBaseParasite"/>
        </authorList>
    </citation>
    <scope>IDENTIFICATION</scope>
</reference>
<dbReference type="InterPro" id="IPR018244">
    <property type="entry name" value="Allrgn_V5/Tpx1_CS"/>
</dbReference>
<evidence type="ECO:0000313" key="3">
    <source>
        <dbReference type="WBParaSite" id="SVE_0558800.1"/>
    </source>
</evidence>
<dbReference type="CDD" id="cd05382">
    <property type="entry name" value="CAP_GAPR1-like"/>
    <property type="match status" value="1"/>
</dbReference>
<dbReference type="PANTHER" id="PTHR10334">
    <property type="entry name" value="CYSTEINE-RICH SECRETORY PROTEIN-RELATED"/>
    <property type="match status" value="1"/>
</dbReference>
<name>A0A0K0F9T6_STRVS</name>